<accession>A0A1D8NIB4</accession>
<organism evidence="1 2">
    <name type="scientific">Yarrowia lipolytica</name>
    <name type="common">Candida lipolytica</name>
    <dbReference type="NCBI Taxonomy" id="4952"/>
    <lineage>
        <taxon>Eukaryota</taxon>
        <taxon>Fungi</taxon>
        <taxon>Dikarya</taxon>
        <taxon>Ascomycota</taxon>
        <taxon>Saccharomycotina</taxon>
        <taxon>Dipodascomycetes</taxon>
        <taxon>Dipodascales</taxon>
        <taxon>Dipodascales incertae sedis</taxon>
        <taxon>Yarrowia</taxon>
    </lineage>
</organism>
<evidence type="ECO:0000313" key="2">
    <source>
        <dbReference type="Proteomes" id="UP000182444"/>
    </source>
</evidence>
<protein>
    <submittedName>
        <fullName evidence="1">Uncharacterized protein</fullName>
    </submittedName>
</protein>
<name>A0A1D8NIB4_YARLL</name>
<evidence type="ECO:0000313" key="1">
    <source>
        <dbReference type="EMBL" id="AOW05386.1"/>
    </source>
</evidence>
<sequence>MTCCYRHVAIPWSVLSRIEDDAIILRWGEKGTKRFLMFLFLVCRFVHFGVDWDERLSVIAEVTLVHYSHLWSV</sequence>
<dbReference type="VEuPathDB" id="FungiDB:YALI1_E16841g"/>
<dbReference type="EMBL" id="CP017557">
    <property type="protein sequence ID" value="AOW05386.1"/>
    <property type="molecule type" value="Genomic_DNA"/>
</dbReference>
<proteinExistence type="predicted"/>
<gene>
    <name evidence="1" type="ORF">YALI1_E16841g</name>
</gene>
<reference evidence="1 2" key="1">
    <citation type="journal article" date="2016" name="PLoS ONE">
        <title>Sequence Assembly of Yarrowia lipolytica Strain W29/CLIB89 Shows Transposable Element Diversity.</title>
        <authorList>
            <person name="Magnan C."/>
            <person name="Yu J."/>
            <person name="Chang I."/>
            <person name="Jahn E."/>
            <person name="Kanomata Y."/>
            <person name="Wu J."/>
            <person name="Zeller M."/>
            <person name="Oakes M."/>
            <person name="Baldi P."/>
            <person name="Sandmeyer S."/>
        </authorList>
    </citation>
    <scope>NUCLEOTIDE SEQUENCE [LARGE SCALE GENOMIC DNA]</scope>
    <source>
        <strain evidence="2">CLIB89(W29)</strain>
    </source>
</reference>
<dbReference type="GeneID" id="94583603"/>
<dbReference type="AlphaFoldDB" id="A0A1D8NIB4"/>
<dbReference type="RefSeq" id="XP_068139097.1">
    <property type="nucleotide sequence ID" value="XM_068282996.1"/>
</dbReference>
<dbReference type="Proteomes" id="UP000182444">
    <property type="component" value="Chromosome 1E"/>
</dbReference>